<dbReference type="Pfam" id="PF00698">
    <property type="entry name" value="Acyl_transf_1"/>
    <property type="match status" value="1"/>
</dbReference>
<protein>
    <recommendedName>
        <fullName evidence="13">Polyketide synthase</fullName>
    </recommendedName>
</protein>
<dbReference type="Pfam" id="PF00109">
    <property type="entry name" value="ketoacyl-synt"/>
    <property type="match status" value="1"/>
</dbReference>
<evidence type="ECO:0000256" key="2">
    <source>
        <dbReference type="ARBA" id="ARBA00022553"/>
    </source>
</evidence>
<dbReference type="PANTHER" id="PTHR43775">
    <property type="entry name" value="FATTY ACID SYNTHASE"/>
    <property type="match status" value="1"/>
</dbReference>
<dbReference type="CDD" id="cd00833">
    <property type="entry name" value="PKS"/>
    <property type="match status" value="1"/>
</dbReference>
<feature type="region of interest" description="Disordered" evidence="7">
    <location>
        <begin position="1621"/>
        <end position="1645"/>
    </location>
</feature>
<evidence type="ECO:0000259" key="9">
    <source>
        <dbReference type="PROSITE" id="PS52004"/>
    </source>
</evidence>
<dbReference type="NCBIfam" id="TIGR04532">
    <property type="entry name" value="PT_fungal_PKS"/>
    <property type="match status" value="1"/>
</dbReference>
<dbReference type="OrthoDB" id="329835at2759"/>
<evidence type="ECO:0000256" key="1">
    <source>
        <dbReference type="ARBA" id="ARBA00022450"/>
    </source>
</evidence>
<dbReference type="InterPro" id="IPR029058">
    <property type="entry name" value="AB_hydrolase_fold"/>
</dbReference>
<sequence length="2152" mass="234172">MAGAFEVLLFGDETGDFREPLDTLCERRKGVVFLHFIQRLHEVLRDEIHKQPRHVRNQIPPFTDIPDLVRRYRESGTRNPILESTLTCICQLASVMSYFDDHPSQYVVPSDTVLAGLCTGLLAATAVSASQSLVDLVPIALETVRVAFRVGTKVYQAAQRLSTIKDGDANRSWSTLVIGVQKELAVSELEKFNKTKALPKASYAYLSSASRDTVTVSGPPETLKSLFKDSPSFTNRKLIKLDIFGPFHAPHLYDDADVDEMVEPISDATIKSIRPLVEVVSGNPKVAAPESNFLQLMRGIVREILIEPLSFDGLLAEIATKGRDSDENKCRVTSVGPSNATGSIASALKTVKGLDVRVGKQFGSLEAFSKATENTTKIAIVGMSGRFPSADTIDNFWNVLEQGLDLHRPIPPDRWDVDAHTDPTGKKKNTGHSPYGCFIEEPGLFDPKFFNMSPREAYQTDPMQRLGITTAYEALEMSGFVPNRTPSSMLARIGTFYGQTSDDWRQVNAAENIDTYYIPGTIRAFASGRINYHFKFGGPSYSVDTACSSSFAAIQLACSALRAKECDTAIAGGLNVMTSPDLYAGLSRAQFLSKTGSCKTFDDGADGFCRGDGVGAVVLKRLEDAEADNDPILAVVLGTATNHSADAVSMTQPYAPAQEFLYKKILNDAGVDARDVSYVEMHGTGTQIGDGTEMKSISNVFAPRHQGRSADQLLHLGALKSNIGHGEASAGIASLMKVLIMMQRNAIPPHVGIKGVINHTFPADIEERGIRIAFKQTPWLRPTGGKRLAYLNNFGASGGNTGMLLEDAPMHVPGEPDPRGSFAIAVTARSASSLKNNIQNLIDYIDQRPDVSLPSLSYTLAARRIHHQFRISFGASNLAEVRKGLVSAQNQTVKALSNKPPSMMFLFTGQGSHYPSLGKELFEDSDQFRADILDFDRIGRHQGFPSILPLIDGSISDMASLPPVIVQLGLTCIQMALARLWKSWGIVPSAVVGHSLGQYAALNVAGVLSVSDTIFLVGRRAELLEEKCTIGTHAMLAIGASVDSVQELLDGEDLEIACVNGPRETVISGPTEQMMTYSKTLKEAGTKCVVLPTAYAFHSSQVSTIMDSLRKVAESITFRDPDIPVVSPLLRAVIKRGTVFGPEFLARHAREPVHFAGALAAAKKDGLITPTTVFLELGPTPVVSAFVKSNLGTDVVTASSLRKNENAWKSITNALSVLHTSGASIAWNEVYRGYGSSHEVLSLPRYAFDLKNYWINYTNNWQLTKGELMQAPVKAKRPKDRKTTASIQKITKEDIGKKTATLIAESDLMEPDLHEAIFGHLINGSALTPSAVYTDMALTLAGQLYRKTAEKPQEDIGMDVRHLEIIKPLIAKPRDSKKPHIVKITATAERPITAVNVNFTSLSADGKTTDLHASCTIQYGDTKAWMSEWERIAYLIRSRVNLLAQGLESKATEKIGRKETYESFSSLVNYSKKYHGMKDVLIDSKNFEAASLIEFTAKEDDDDFAYNPYWIDNIAHLSGYVLNGSDAVDHGKTVYISHGWESCRVGRPISGDKAYRNYVKMQPGPKNTMAGDVYVFDDKDIVAVIGGVKFQAIPRSLLNKLLPPTNGFVPMSVPQNNTRKLEAKPQKVSKVQQKPAPPQPRPVAQRKVSPIIDTFISIIADELGMETSELLDETEFADIGVDSLMSLSVTGRIREELDMDVPTSLFTDNTTIGGAKAALLALRGDDAPATADAASIEETPSDESEDDEEEDEDDEDDATELSTEVGDFNGATVISGGAIDKILEIISDELGTEPSELDDVAEFGDMGVDSLMSLSITGRIREELDMDIPSSFFTDNPTVGDAKAAISALGGESLSGTVTPDSSGDSALEESGATSINSEDEEPEKPLPAASSILLRGNPKNAAKTMFLFPDGSGSATSYSVFPPVSPSVCLYGLNCPFMKTPADYTNGIKGVALQYLTEIKRRQSRGPYNLGGWSAGGVLAYQVACELQKLGEEVENLVLIDAPCPINIEPLPSELLHFMDKKGLLVSQSNSTTPPSWLIPHFEASVRNLASYKPVPMDPSKAPRTLIIWARESLYQNPNDDGERFPRSEDEPSSLAFLLDDREDFGSNGWGQLLGEENISCVSTKGNHFTMIREPAVREMATLLRRGLWVL</sequence>
<evidence type="ECO:0000259" key="10">
    <source>
        <dbReference type="PROSITE" id="PS52019"/>
    </source>
</evidence>
<evidence type="ECO:0000313" key="11">
    <source>
        <dbReference type="EMBL" id="CAI6340542.1"/>
    </source>
</evidence>
<feature type="active site" description="Proton donor; for dehydratase activity" evidence="6">
    <location>
        <position position="1512"/>
    </location>
</feature>
<dbReference type="Pfam" id="PF16073">
    <property type="entry name" value="SAT"/>
    <property type="match status" value="1"/>
</dbReference>
<dbReference type="SUPFAM" id="SSF55048">
    <property type="entry name" value="Probable ACP-binding domain of malonyl-CoA ACP transacylase"/>
    <property type="match status" value="1"/>
</dbReference>
<dbReference type="SUPFAM" id="SSF52151">
    <property type="entry name" value="FabD/lysophospholipase-like"/>
    <property type="match status" value="1"/>
</dbReference>
<accession>A0A9W4USX0</accession>
<dbReference type="SUPFAM" id="SSF53474">
    <property type="entry name" value="alpha/beta-Hydrolases"/>
    <property type="match status" value="1"/>
</dbReference>
<dbReference type="SMART" id="SM00823">
    <property type="entry name" value="PKS_PP"/>
    <property type="match status" value="2"/>
</dbReference>
<dbReference type="SMART" id="SM00825">
    <property type="entry name" value="PKS_KS"/>
    <property type="match status" value="1"/>
</dbReference>
<dbReference type="InterPro" id="IPR009081">
    <property type="entry name" value="PP-bd_ACP"/>
</dbReference>
<feature type="domain" description="Carrier" evidence="8">
    <location>
        <begin position="1773"/>
        <end position="1850"/>
    </location>
</feature>
<dbReference type="InterPro" id="IPR050091">
    <property type="entry name" value="PKS_NRPS_Biosynth_Enz"/>
</dbReference>
<feature type="region of interest" description="N-terminal hotdog fold" evidence="6">
    <location>
        <begin position="1288"/>
        <end position="1424"/>
    </location>
</feature>
<dbReference type="EMBL" id="CAOQHR010000010">
    <property type="protein sequence ID" value="CAI6340542.1"/>
    <property type="molecule type" value="Genomic_DNA"/>
</dbReference>
<dbReference type="InterPro" id="IPR020802">
    <property type="entry name" value="TesA-like"/>
</dbReference>
<evidence type="ECO:0008006" key="13">
    <source>
        <dbReference type="Google" id="ProtNLM"/>
    </source>
</evidence>
<dbReference type="PROSITE" id="PS00606">
    <property type="entry name" value="KS3_1"/>
    <property type="match status" value="1"/>
</dbReference>
<dbReference type="Gene3D" id="3.40.50.1820">
    <property type="entry name" value="alpha/beta hydrolase"/>
    <property type="match status" value="1"/>
</dbReference>
<dbReference type="InterPro" id="IPR020806">
    <property type="entry name" value="PKS_PP-bd"/>
</dbReference>
<feature type="compositionally biased region" description="Acidic residues" evidence="7">
    <location>
        <begin position="1739"/>
        <end position="1759"/>
    </location>
</feature>
<dbReference type="PANTHER" id="PTHR43775:SF37">
    <property type="entry name" value="SI:DKEY-61P9.11"/>
    <property type="match status" value="1"/>
</dbReference>
<dbReference type="InterPro" id="IPR020841">
    <property type="entry name" value="PKS_Beta-ketoAc_synthase_dom"/>
</dbReference>
<feature type="domain" description="Carrier" evidence="8">
    <location>
        <begin position="1646"/>
        <end position="1723"/>
    </location>
</feature>
<organism evidence="11 12">
    <name type="scientific">Periconia digitata</name>
    <dbReference type="NCBI Taxonomy" id="1303443"/>
    <lineage>
        <taxon>Eukaryota</taxon>
        <taxon>Fungi</taxon>
        <taxon>Dikarya</taxon>
        <taxon>Ascomycota</taxon>
        <taxon>Pezizomycotina</taxon>
        <taxon>Dothideomycetes</taxon>
        <taxon>Pleosporomycetidae</taxon>
        <taxon>Pleosporales</taxon>
        <taxon>Massarineae</taxon>
        <taxon>Periconiaceae</taxon>
        <taxon>Periconia</taxon>
    </lineage>
</organism>
<feature type="active site" description="Proton acceptor; for dehydratase activity" evidence="6">
    <location>
        <position position="1320"/>
    </location>
</feature>
<feature type="region of interest" description="C-terminal hotdog fold" evidence="6">
    <location>
        <begin position="1452"/>
        <end position="1599"/>
    </location>
</feature>
<feature type="region of interest" description="Disordered" evidence="7">
    <location>
        <begin position="1852"/>
        <end position="1886"/>
    </location>
</feature>
<evidence type="ECO:0000259" key="8">
    <source>
        <dbReference type="PROSITE" id="PS50075"/>
    </source>
</evidence>
<evidence type="ECO:0000256" key="3">
    <source>
        <dbReference type="ARBA" id="ARBA00022679"/>
    </source>
</evidence>
<gene>
    <name evidence="11" type="ORF">PDIGIT_LOCUS13722</name>
</gene>
<feature type="domain" description="PKS/mFAS DH" evidence="10">
    <location>
        <begin position="1288"/>
        <end position="1599"/>
    </location>
</feature>
<dbReference type="GO" id="GO:0044550">
    <property type="term" value="P:secondary metabolite biosynthetic process"/>
    <property type="evidence" value="ECO:0007669"/>
    <property type="project" value="TreeGrafter"/>
</dbReference>
<dbReference type="InterPro" id="IPR036736">
    <property type="entry name" value="ACP-like_sf"/>
</dbReference>
<dbReference type="InterPro" id="IPR018201">
    <property type="entry name" value="Ketoacyl_synth_AS"/>
</dbReference>
<evidence type="ECO:0000256" key="7">
    <source>
        <dbReference type="SAM" id="MobiDB-lite"/>
    </source>
</evidence>
<comment type="caution">
    <text evidence="11">The sequence shown here is derived from an EMBL/GenBank/DDBJ whole genome shotgun (WGS) entry which is preliminary data.</text>
</comment>
<evidence type="ECO:0000313" key="12">
    <source>
        <dbReference type="Proteomes" id="UP001152607"/>
    </source>
</evidence>
<dbReference type="PROSITE" id="PS52019">
    <property type="entry name" value="PKS_MFAS_DH"/>
    <property type="match status" value="1"/>
</dbReference>
<dbReference type="Gene3D" id="1.10.1200.10">
    <property type="entry name" value="ACP-like"/>
    <property type="match status" value="2"/>
</dbReference>
<dbReference type="GO" id="GO:0006633">
    <property type="term" value="P:fatty acid biosynthetic process"/>
    <property type="evidence" value="ECO:0007669"/>
    <property type="project" value="InterPro"/>
</dbReference>
<dbReference type="PROSITE" id="PS52004">
    <property type="entry name" value="KS3_2"/>
    <property type="match status" value="1"/>
</dbReference>
<keyword evidence="2" id="KW-0597">Phosphoprotein</keyword>
<comment type="function">
    <text evidence="5">Non-reducing polyketide synthase; part of a gene cluster that mediates the biosynthesis of a yet unidentified natural product.</text>
</comment>
<dbReference type="InterPro" id="IPR016035">
    <property type="entry name" value="Acyl_Trfase/lysoPLipase"/>
</dbReference>
<dbReference type="InterPro" id="IPR030918">
    <property type="entry name" value="PT_fungal_PKS"/>
</dbReference>
<dbReference type="GO" id="GO:0031177">
    <property type="term" value="F:phosphopantetheine binding"/>
    <property type="evidence" value="ECO:0007669"/>
    <property type="project" value="InterPro"/>
</dbReference>
<dbReference type="GO" id="GO:0004315">
    <property type="term" value="F:3-oxoacyl-[acyl-carrier-protein] synthase activity"/>
    <property type="evidence" value="ECO:0007669"/>
    <property type="project" value="InterPro"/>
</dbReference>
<dbReference type="InterPro" id="IPR049551">
    <property type="entry name" value="PKS_DH_C"/>
</dbReference>
<dbReference type="FunFam" id="3.10.129.110:FF:000001">
    <property type="entry name" value="Sterigmatocystin biosynthesis polyketide synthase"/>
    <property type="match status" value="1"/>
</dbReference>
<keyword evidence="4" id="KW-0511">Multifunctional enzyme</keyword>
<name>A0A9W4USX0_9PLEO</name>
<feature type="compositionally biased region" description="Polar residues" evidence="7">
    <location>
        <begin position="1854"/>
        <end position="1865"/>
    </location>
</feature>
<feature type="region of interest" description="Disordered" evidence="7">
    <location>
        <begin position="1728"/>
        <end position="1769"/>
    </location>
</feature>
<evidence type="ECO:0000256" key="6">
    <source>
        <dbReference type="PROSITE-ProRule" id="PRU01363"/>
    </source>
</evidence>
<dbReference type="GO" id="GO:0004312">
    <property type="term" value="F:fatty acid synthase activity"/>
    <property type="evidence" value="ECO:0007669"/>
    <property type="project" value="TreeGrafter"/>
</dbReference>
<dbReference type="InterPro" id="IPR014030">
    <property type="entry name" value="Ketoacyl_synth_N"/>
</dbReference>
<keyword evidence="3" id="KW-0808">Transferase</keyword>
<dbReference type="FunFam" id="1.10.1200.10:FF:000011">
    <property type="entry name" value="Sterigmatocystin biosynthesis polyketide synthase"/>
    <property type="match status" value="2"/>
</dbReference>
<dbReference type="Gene3D" id="3.10.129.110">
    <property type="entry name" value="Polyketide synthase dehydratase"/>
    <property type="match status" value="1"/>
</dbReference>
<dbReference type="Pfam" id="PF00975">
    <property type="entry name" value="Thioesterase"/>
    <property type="match status" value="1"/>
</dbReference>
<proteinExistence type="predicted"/>
<dbReference type="Gene3D" id="3.40.47.10">
    <property type="match status" value="1"/>
</dbReference>
<dbReference type="InterPro" id="IPR016036">
    <property type="entry name" value="Malonyl_transacylase_ACP-bd"/>
</dbReference>
<reference evidence="11" key="1">
    <citation type="submission" date="2023-01" db="EMBL/GenBank/DDBJ databases">
        <authorList>
            <person name="Van Ghelder C."/>
            <person name="Rancurel C."/>
        </authorList>
    </citation>
    <scope>NUCLEOTIDE SEQUENCE</scope>
    <source>
        <strain evidence="11">CNCM I-4278</strain>
    </source>
</reference>
<keyword evidence="1" id="KW-0596">Phosphopantetheine</keyword>
<dbReference type="Gene3D" id="3.30.70.3290">
    <property type="match status" value="1"/>
</dbReference>
<dbReference type="SMART" id="SM00824">
    <property type="entry name" value="PKS_TE"/>
    <property type="match status" value="1"/>
</dbReference>
<dbReference type="InterPro" id="IPR016039">
    <property type="entry name" value="Thiolase-like"/>
</dbReference>
<dbReference type="PROSITE" id="PS50075">
    <property type="entry name" value="CARRIER"/>
    <property type="match status" value="2"/>
</dbReference>
<dbReference type="InterPro" id="IPR049900">
    <property type="entry name" value="PKS_mFAS_DH"/>
</dbReference>
<dbReference type="InterPro" id="IPR032088">
    <property type="entry name" value="SAT"/>
</dbReference>
<dbReference type="SUPFAM" id="SSF47336">
    <property type="entry name" value="ACP-like"/>
    <property type="match status" value="2"/>
</dbReference>
<evidence type="ECO:0000256" key="5">
    <source>
        <dbReference type="ARBA" id="ARBA00055753"/>
    </source>
</evidence>
<dbReference type="Pfam" id="PF14765">
    <property type="entry name" value="PS-DH"/>
    <property type="match status" value="1"/>
</dbReference>
<dbReference type="InterPro" id="IPR042104">
    <property type="entry name" value="PKS_dehydratase_sf"/>
</dbReference>
<dbReference type="SUPFAM" id="SSF53901">
    <property type="entry name" value="Thiolase-like"/>
    <property type="match status" value="1"/>
</dbReference>
<keyword evidence="12" id="KW-1185">Reference proteome</keyword>
<dbReference type="InterPro" id="IPR014043">
    <property type="entry name" value="Acyl_transferase_dom"/>
</dbReference>
<dbReference type="Gene3D" id="3.40.366.10">
    <property type="entry name" value="Malonyl-Coenzyme A Acyl Carrier Protein, domain 2"/>
    <property type="match status" value="2"/>
</dbReference>
<feature type="domain" description="Ketosynthase family 3 (KS3)" evidence="9">
    <location>
        <begin position="375"/>
        <end position="807"/>
    </location>
</feature>
<evidence type="ECO:0000256" key="4">
    <source>
        <dbReference type="ARBA" id="ARBA00023268"/>
    </source>
</evidence>
<dbReference type="Proteomes" id="UP001152607">
    <property type="component" value="Unassembled WGS sequence"/>
</dbReference>
<dbReference type="Pfam" id="PF02801">
    <property type="entry name" value="Ketoacyl-synt_C"/>
    <property type="match status" value="1"/>
</dbReference>
<dbReference type="Pfam" id="PF22621">
    <property type="entry name" value="CurL-like_PKS_C"/>
    <property type="match status" value="1"/>
</dbReference>
<dbReference type="InterPro" id="IPR014031">
    <property type="entry name" value="Ketoacyl_synth_C"/>
</dbReference>
<dbReference type="InterPro" id="IPR001227">
    <property type="entry name" value="Ac_transferase_dom_sf"/>
</dbReference>
<dbReference type="InterPro" id="IPR001031">
    <property type="entry name" value="Thioesterase"/>
</dbReference>
<dbReference type="Pfam" id="PF00550">
    <property type="entry name" value="PP-binding"/>
    <property type="match status" value="2"/>
</dbReference>
<dbReference type="SMART" id="SM00827">
    <property type="entry name" value="PKS_AT"/>
    <property type="match status" value="1"/>
</dbReference>